<evidence type="ECO:0000313" key="1">
    <source>
        <dbReference type="EMBL" id="GLS03809.1"/>
    </source>
</evidence>
<comment type="caution">
    <text evidence="1">The sequence shown here is derived from an EMBL/GenBank/DDBJ whole genome shotgun (WGS) entry which is preliminary data.</text>
</comment>
<accession>A0ABQ6BQ78</accession>
<organism evidence="1 2">
    <name type="scientific">Chitiniphilus shinanonensis</name>
    <dbReference type="NCBI Taxonomy" id="553088"/>
    <lineage>
        <taxon>Bacteria</taxon>
        <taxon>Pseudomonadati</taxon>
        <taxon>Pseudomonadota</taxon>
        <taxon>Betaproteobacteria</taxon>
        <taxon>Neisseriales</taxon>
        <taxon>Chitinibacteraceae</taxon>
        <taxon>Chitiniphilus</taxon>
    </lineage>
</organism>
<keyword evidence="2" id="KW-1185">Reference proteome</keyword>
<reference evidence="2" key="1">
    <citation type="journal article" date="2019" name="Int. J. Syst. Evol. Microbiol.">
        <title>The Global Catalogue of Microorganisms (GCM) 10K type strain sequencing project: providing services to taxonomists for standard genome sequencing and annotation.</title>
        <authorList>
            <consortium name="The Broad Institute Genomics Platform"/>
            <consortium name="The Broad Institute Genome Sequencing Center for Infectious Disease"/>
            <person name="Wu L."/>
            <person name="Ma J."/>
        </authorList>
    </citation>
    <scope>NUCLEOTIDE SEQUENCE [LARGE SCALE GENOMIC DNA]</scope>
    <source>
        <strain evidence="2">NBRC 104970</strain>
    </source>
</reference>
<sequence>MGILSGVKDRYRIDVPGWKKWMAIPGCMQLNLAGDRAIGVPGGDRNGKGRITI</sequence>
<dbReference type="EMBL" id="BSOZ01000009">
    <property type="protein sequence ID" value="GLS03809.1"/>
    <property type="molecule type" value="Genomic_DNA"/>
</dbReference>
<protein>
    <submittedName>
        <fullName evidence="1">Uncharacterized protein</fullName>
    </submittedName>
</protein>
<evidence type="ECO:0000313" key="2">
    <source>
        <dbReference type="Proteomes" id="UP001156836"/>
    </source>
</evidence>
<gene>
    <name evidence="1" type="ORF">GCM10007860_09540</name>
</gene>
<dbReference type="Proteomes" id="UP001156836">
    <property type="component" value="Unassembled WGS sequence"/>
</dbReference>
<name>A0ABQ6BQ78_9NEIS</name>
<proteinExistence type="predicted"/>